<keyword evidence="1" id="KW-0732">Signal</keyword>
<sequence>MKIRMAWRIRWMAPVILGMTMRLMNRMQELMGLRAENCGQTRSRKLAPEELGDEDMGWR</sequence>
<dbReference type="EMBL" id="GGEC01081271">
    <property type="protein sequence ID" value="MBX61755.1"/>
    <property type="molecule type" value="Transcribed_RNA"/>
</dbReference>
<proteinExistence type="predicted"/>
<reference evidence="2" key="1">
    <citation type="submission" date="2018-02" db="EMBL/GenBank/DDBJ databases">
        <title>Rhizophora mucronata_Transcriptome.</title>
        <authorList>
            <person name="Meera S.P."/>
            <person name="Sreeshan A."/>
            <person name="Augustine A."/>
        </authorList>
    </citation>
    <scope>NUCLEOTIDE SEQUENCE</scope>
    <source>
        <tissue evidence="2">Leaf</tissue>
    </source>
</reference>
<feature type="signal peptide" evidence="1">
    <location>
        <begin position="1"/>
        <end position="18"/>
    </location>
</feature>
<feature type="chain" id="PRO_5015191743" evidence="1">
    <location>
        <begin position="19"/>
        <end position="59"/>
    </location>
</feature>
<name>A0A2P2Q438_RHIMU</name>
<evidence type="ECO:0000313" key="2">
    <source>
        <dbReference type="EMBL" id="MBX61755.1"/>
    </source>
</evidence>
<evidence type="ECO:0000256" key="1">
    <source>
        <dbReference type="SAM" id="SignalP"/>
    </source>
</evidence>
<organism evidence="2">
    <name type="scientific">Rhizophora mucronata</name>
    <name type="common">Asiatic mangrove</name>
    <dbReference type="NCBI Taxonomy" id="61149"/>
    <lineage>
        <taxon>Eukaryota</taxon>
        <taxon>Viridiplantae</taxon>
        <taxon>Streptophyta</taxon>
        <taxon>Embryophyta</taxon>
        <taxon>Tracheophyta</taxon>
        <taxon>Spermatophyta</taxon>
        <taxon>Magnoliopsida</taxon>
        <taxon>eudicotyledons</taxon>
        <taxon>Gunneridae</taxon>
        <taxon>Pentapetalae</taxon>
        <taxon>rosids</taxon>
        <taxon>fabids</taxon>
        <taxon>Malpighiales</taxon>
        <taxon>Rhizophoraceae</taxon>
        <taxon>Rhizophora</taxon>
    </lineage>
</organism>
<protein>
    <submittedName>
        <fullName evidence="2">Uncharacterized protein</fullName>
    </submittedName>
</protein>
<accession>A0A2P2Q438</accession>
<dbReference type="AlphaFoldDB" id="A0A2P2Q438"/>